<evidence type="ECO:0000313" key="2">
    <source>
        <dbReference type="EMBL" id="CAF4085315.1"/>
    </source>
</evidence>
<feature type="compositionally biased region" description="Polar residues" evidence="1">
    <location>
        <begin position="66"/>
        <end position="87"/>
    </location>
</feature>
<organism evidence="3 4">
    <name type="scientific">Rotaria magnacalcarata</name>
    <dbReference type="NCBI Taxonomy" id="392030"/>
    <lineage>
        <taxon>Eukaryota</taxon>
        <taxon>Metazoa</taxon>
        <taxon>Spiralia</taxon>
        <taxon>Gnathifera</taxon>
        <taxon>Rotifera</taxon>
        <taxon>Eurotatoria</taxon>
        <taxon>Bdelloidea</taxon>
        <taxon>Philodinida</taxon>
        <taxon>Philodinidae</taxon>
        <taxon>Rotaria</taxon>
    </lineage>
</organism>
<dbReference type="Proteomes" id="UP000663842">
    <property type="component" value="Unassembled WGS sequence"/>
</dbReference>
<reference evidence="3" key="1">
    <citation type="submission" date="2021-02" db="EMBL/GenBank/DDBJ databases">
        <authorList>
            <person name="Nowell W R."/>
        </authorList>
    </citation>
    <scope>NUCLEOTIDE SEQUENCE</scope>
</reference>
<dbReference type="AlphaFoldDB" id="A0A819ZHD5"/>
<comment type="caution">
    <text evidence="3">The sequence shown here is derived from an EMBL/GenBank/DDBJ whole genome shotgun (WGS) entry which is preliminary data.</text>
</comment>
<sequence>MDKNMWLSHMNEDRFEEFQELKQQQSDRRKVLNEALKNISDESIIPILSQVHAIFILKDDDDAHVTSGQKMSDDTTFGKSHIASLSRQPPKPKMATVDRSVSPDSVNPSFQQNILAEIS</sequence>
<feature type="region of interest" description="Disordered" evidence="1">
    <location>
        <begin position="65"/>
        <end position="109"/>
    </location>
</feature>
<dbReference type="Proteomes" id="UP000663866">
    <property type="component" value="Unassembled WGS sequence"/>
</dbReference>
<keyword evidence="4" id="KW-1185">Reference proteome</keyword>
<accession>A0A819ZHD5</accession>
<name>A0A819ZHD5_9BILA</name>
<proteinExistence type="predicted"/>
<gene>
    <name evidence="3" type="ORF">OVN521_LOCUS25051</name>
    <name evidence="2" type="ORF">UXM345_LOCUS21331</name>
</gene>
<evidence type="ECO:0000256" key="1">
    <source>
        <dbReference type="SAM" id="MobiDB-lite"/>
    </source>
</evidence>
<dbReference type="EMBL" id="CAJOBG010006125">
    <property type="protein sequence ID" value="CAF4177001.1"/>
    <property type="molecule type" value="Genomic_DNA"/>
</dbReference>
<protein>
    <submittedName>
        <fullName evidence="3">Uncharacterized protein</fullName>
    </submittedName>
</protein>
<dbReference type="EMBL" id="CAJOBF010003318">
    <property type="protein sequence ID" value="CAF4085315.1"/>
    <property type="molecule type" value="Genomic_DNA"/>
</dbReference>
<evidence type="ECO:0000313" key="3">
    <source>
        <dbReference type="EMBL" id="CAF4177001.1"/>
    </source>
</evidence>
<evidence type="ECO:0000313" key="4">
    <source>
        <dbReference type="Proteomes" id="UP000663866"/>
    </source>
</evidence>